<feature type="compositionally biased region" description="Basic and acidic residues" evidence="1">
    <location>
        <begin position="336"/>
        <end position="348"/>
    </location>
</feature>
<evidence type="ECO:0000313" key="5">
    <source>
        <dbReference type="Proteomes" id="UP000789524"/>
    </source>
</evidence>
<evidence type="ECO:0000256" key="2">
    <source>
        <dbReference type="SAM" id="Phobius"/>
    </source>
</evidence>
<feature type="signal peptide" evidence="3">
    <location>
        <begin position="1"/>
        <end position="22"/>
    </location>
</feature>
<protein>
    <submittedName>
        <fullName evidence="4">(African queen) hypothetical protein</fullName>
    </submittedName>
</protein>
<evidence type="ECO:0000313" key="4">
    <source>
        <dbReference type="EMBL" id="CAG9580042.1"/>
    </source>
</evidence>
<feature type="region of interest" description="Disordered" evidence="1">
    <location>
        <begin position="333"/>
        <end position="355"/>
    </location>
</feature>
<reference evidence="4" key="1">
    <citation type="submission" date="2021-09" db="EMBL/GenBank/DDBJ databases">
        <authorList>
            <person name="Martin H S."/>
        </authorList>
    </citation>
    <scope>NUCLEOTIDE SEQUENCE</scope>
</reference>
<dbReference type="OrthoDB" id="7487756at2759"/>
<organism evidence="4 5">
    <name type="scientific">Danaus chrysippus</name>
    <name type="common">African queen</name>
    <dbReference type="NCBI Taxonomy" id="151541"/>
    <lineage>
        <taxon>Eukaryota</taxon>
        <taxon>Metazoa</taxon>
        <taxon>Ecdysozoa</taxon>
        <taxon>Arthropoda</taxon>
        <taxon>Hexapoda</taxon>
        <taxon>Insecta</taxon>
        <taxon>Pterygota</taxon>
        <taxon>Neoptera</taxon>
        <taxon>Endopterygota</taxon>
        <taxon>Lepidoptera</taxon>
        <taxon>Glossata</taxon>
        <taxon>Ditrysia</taxon>
        <taxon>Papilionoidea</taxon>
        <taxon>Nymphalidae</taxon>
        <taxon>Danainae</taxon>
        <taxon>Danaini</taxon>
        <taxon>Danaina</taxon>
        <taxon>Danaus</taxon>
        <taxon>Anosia</taxon>
    </lineage>
</organism>
<keyword evidence="2" id="KW-0472">Membrane</keyword>
<keyword evidence="2" id="KW-1133">Transmembrane helix</keyword>
<name>A0A8J2R7L1_9NEOP</name>
<proteinExistence type="predicted"/>
<comment type="caution">
    <text evidence="4">The sequence shown here is derived from an EMBL/GenBank/DDBJ whole genome shotgun (WGS) entry which is preliminary data.</text>
</comment>
<sequence length="355" mass="41598">MYGRAVVIGVFVILFLFEVNMASETKNGQGKTTLFFYPFYYPVYYFPYYMPAVYLYVFLLFFFFGFSSSIWLPITKFRRSRPTKPPQFPPPAELKEEHLYKLKIPNKKLCDEMERNQNGKYLLIPWLSLNCQVLKDEVAKNLSPGDVLPIHRAVINKLFSYRRSGLLKYYSRTTLPHMTIFLHLSSVHSKKKYKVRSSESIENILYYQDCNHKKTTEAPVMLRGATQQQECKMCCTMCCGDQCVNTNQLSMGRQAQGVNIEPKVQPLLPTMQPRERRNKIKPLNEMPQPKRRGLSFTRENIKSLISHDDDIRKILKDLVRVTMQKVDLMELLNSRRKMENNPEPKNDSEDSENDL</sequence>
<dbReference type="AlphaFoldDB" id="A0A8J2R7L1"/>
<feature type="transmembrane region" description="Helical" evidence="2">
    <location>
        <begin position="46"/>
        <end position="74"/>
    </location>
</feature>
<evidence type="ECO:0000256" key="1">
    <source>
        <dbReference type="SAM" id="MobiDB-lite"/>
    </source>
</evidence>
<keyword evidence="2" id="KW-0812">Transmembrane</keyword>
<accession>A0A8J2R7L1</accession>
<keyword evidence="3" id="KW-0732">Signal</keyword>
<dbReference type="Proteomes" id="UP000789524">
    <property type="component" value="Unassembled WGS sequence"/>
</dbReference>
<gene>
    <name evidence="4" type="ORF">DCHRY22_LOCUS13506</name>
</gene>
<evidence type="ECO:0000256" key="3">
    <source>
        <dbReference type="SAM" id="SignalP"/>
    </source>
</evidence>
<dbReference type="EMBL" id="CAKASE010000079">
    <property type="protein sequence ID" value="CAG9580042.1"/>
    <property type="molecule type" value="Genomic_DNA"/>
</dbReference>
<keyword evidence="5" id="KW-1185">Reference proteome</keyword>
<feature type="chain" id="PRO_5035144345" evidence="3">
    <location>
        <begin position="23"/>
        <end position="355"/>
    </location>
</feature>